<dbReference type="SUPFAM" id="SSF51430">
    <property type="entry name" value="NAD(P)-linked oxidoreductase"/>
    <property type="match status" value="1"/>
</dbReference>
<feature type="site" description="Lowers pKa of active site Tyr" evidence="6">
    <location>
        <position position="51"/>
    </location>
</feature>
<dbReference type="AlphaFoldDB" id="A0A444J9S8"/>
<protein>
    <submittedName>
        <fullName evidence="8">Alcohol dehydrogenase (NADP+)</fullName>
        <ecNumber evidence="8">1.1.1.2</ecNumber>
    </submittedName>
</protein>
<dbReference type="PROSITE" id="PS00063">
    <property type="entry name" value="ALDOKETO_REDUCTASE_3"/>
    <property type="match status" value="1"/>
</dbReference>
<dbReference type="InterPro" id="IPR018170">
    <property type="entry name" value="Aldo/ket_reductase_CS"/>
</dbReference>
<dbReference type="EMBL" id="MTKP01000006">
    <property type="protein sequence ID" value="RWX49820.1"/>
    <property type="molecule type" value="Genomic_DNA"/>
</dbReference>
<dbReference type="PANTHER" id="PTHR11732">
    <property type="entry name" value="ALDO/KETO REDUCTASE"/>
    <property type="match status" value="1"/>
</dbReference>
<evidence type="ECO:0000256" key="2">
    <source>
        <dbReference type="ARBA" id="ARBA00023002"/>
    </source>
</evidence>
<dbReference type="PRINTS" id="PR00069">
    <property type="entry name" value="ALDKETRDTASE"/>
</dbReference>
<evidence type="ECO:0000256" key="1">
    <source>
        <dbReference type="ARBA" id="ARBA00007905"/>
    </source>
</evidence>
<dbReference type="InterPro" id="IPR020471">
    <property type="entry name" value="AKR"/>
</dbReference>
<dbReference type="GO" id="GO:0008106">
    <property type="term" value="F:alcohol dehydrogenase (NADP+) activity"/>
    <property type="evidence" value="ECO:0007669"/>
    <property type="project" value="UniProtKB-EC"/>
</dbReference>
<evidence type="ECO:0000256" key="6">
    <source>
        <dbReference type="PIRSR" id="PIRSR000097-3"/>
    </source>
</evidence>
<dbReference type="InterPro" id="IPR036812">
    <property type="entry name" value="NAD(P)_OxRdtase_dom_sf"/>
</dbReference>
<sequence length="295" mass="33199">MYRAVKEALKLGYRHIDCAPIYGNEAEVGKALAESISEGVVSREELWITSKLWNDCHAPDDVQPALEKTLADLQTDYLDLYLIHWPVAHKKGCLFPNTGADMFSLEKLPLSQTWKGMEAVLDKKLCRHIGVSNFSVPKLKALLEVARVRPEMNQIELHPYLQQPEMLDFCRKNKVHMTAYSPLGSPDRPPALKENDEPVLLEEAVVRRIAELHGCTSAQVLINWAVERETAVIPKSINPARLQENLSAAFLGLSPEDMVDITDLDRQRRYVSGAFWALEDGPCTVANLWDEKEGA</sequence>
<dbReference type="EC" id="1.1.1.2" evidence="8"/>
<comment type="caution">
    <text evidence="8">The sequence shown here is derived from an EMBL/GenBank/DDBJ whole genome shotgun (WGS) entry which is preliminary data.</text>
</comment>
<feature type="binding site" evidence="5">
    <location>
        <position position="84"/>
    </location>
    <ligand>
        <name>substrate</name>
    </ligand>
</feature>
<dbReference type="PROSITE" id="PS00798">
    <property type="entry name" value="ALDOKETO_REDUCTASE_1"/>
    <property type="match status" value="1"/>
</dbReference>
<organism evidence="8 9">
    <name type="scientific">Candidatus Electrothrix communis</name>
    <dbReference type="NCBI Taxonomy" id="1859133"/>
    <lineage>
        <taxon>Bacteria</taxon>
        <taxon>Pseudomonadati</taxon>
        <taxon>Thermodesulfobacteriota</taxon>
        <taxon>Desulfobulbia</taxon>
        <taxon>Desulfobulbales</taxon>
        <taxon>Desulfobulbaceae</taxon>
        <taxon>Candidatus Electrothrix</taxon>
    </lineage>
</organism>
<evidence type="ECO:0000256" key="4">
    <source>
        <dbReference type="PIRSR" id="PIRSR000097-1"/>
    </source>
</evidence>
<dbReference type="PROSITE" id="PS00062">
    <property type="entry name" value="ALDOKETO_REDUCTASE_2"/>
    <property type="match status" value="1"/>
</dbReference>
<evidence type="ECO:0000313" key="9">
    <source>
        <dbReference type="Proteomes" id="UP000288086"/>
    </source>
</evidence>
<accession>A0A444J9S8</accession>
<evidence type="ECO:0000259" key="7">
    <source>
        <dbReference type="Pfam" id="PF00248"/>
    </source>
</evidence>
<dbReference type="Pfam" id="PF00248">
    <property type="entry name" value="Aldo_ket_red"/>
    <property type="match status" value="1"/>
</dbReference>
<dbReference type="Gene3D" id="3.20.20.100">
    <property type="entry name" value="NADP-dependent oxidoreductase domain"/>
    <property type="match status" value="1"/>
</dbReference>
<reference evidence="8 9" key="1">
    <citation type="submission" date="2017-01" db="EMBL/GenBank/DDBJ databases">
        <title>The cable genome- insights into the physiology and evolution of filamentous bacteria capable of sulfide oxidation via long distance electron transfer.</title>
        <authorList>
            <person name="Schreiber L."/>
            <person name="Bjerg J.T."/>
            <person name="Boggild A."/>
            <person name="Van De Vossenberg J."/>
            <person name="Meysman F."/>
            <person name="Nielsen L.P."/>
            <person name="Schramm A."/>
            <person name="Kjeldsen K.U."/>
        </authorList>
    </citation>
    <scope>NUCLEOTIDE SEQUENCE [LARGE SCALE GENOMIC DNA]</scope>
    <source>
        <strain evidence="8">A1</strain>
    </source>
</reference>
<dbReference type="InterPro" id="IPR023210">
    <property type="entry name" value="NADP_OxRdtase_dom"/>
</dbReference>
<feature type="domain" description="NADP-dependent oxidoreductase" evidence="7">
    <location>
        <begin position="2"/>
        <end position="265"/>
    </location>
</feature>
<dbReference type="Proteomes" id="UP000288086">
    <property type="component" value="Unassembled WGS sequence"/>
</dbReference>
<feature type="active site" description="Proton donor" evidence="4">
    <location>
        <position position="22"/>
    </location>
</feature>
<dbReference type="GO" id="GO:1990002">
    <property type="term" value="F:methylglyoxal reductase (NADPH) (acetol producing) activity"/>
    <property type="evidence" value="ECO:0007669"/>
    <property type="project" value="RHEA"/>
</dbReference>
<dbReference type="FunFam" id="3.20.20.100:FF:000002">
    <property type="entry name" value="2,5-diketo-D-gluconic acid reductase A"/>
    <property type="match status" value="1"/>
</dbReference>
<comment type="similarity">
    <text evidence="1">Belongs to the aldo/keto reductase family.</text>
</comment>
<keyword evidence="9" id="KW-1185">Reference proteome</keyword>
<comment type="catalytic activity">
    <reaction evidence="3">
        <text>hydroxyacetone + NADP(+) = methylglyoxal + NADPH + H(+)</text>
        <dbReference type="Rhea" id="RHEA:27986"/>
        <dbReference type="ChEBI" id="CHEBI:15378"/>
        <dbReference type="ChEBI" id="CHEBI:17158"/>
        <dbReference type="ChEBI" id="CHEBI:27957"/>
        <dbReference type="ChEBI" id="CHEBI:57783"/>
        <dbReference type="ChEBI" id="CHEBI:58349"/>
    </reaction>
</comment>
<keyword evidence="2 8" id="KW-0560">Oxidoreductase</keyword>
<evidence type="ECO:0000256" key="3">
    <source>
        <dbReference type="ARBA" id="ARBA00049445"/>
    </source>
</evidence>
<evidence type="ECO:0000313" key="8">
    <source>
        <dbReference type="EMBL" id="RWX49820.1"/>
    </source>
</evidence>
<name>A0A444J9S8_9BACT</name>
<dbReference type="PIRSF" id="PIRSF000097">
    <property type="entry name" value="AKR"/>
    <property type="match status" value="1"/>
</dbReference>
<evidence type="ECO:0000256" key="5">
    <source>
        <dbReference type="PIRSR" id="PIRSR000097-2"/>
    </source>
</evidence>
<proteinExistence type="inferred from homology"/>
<gene>
    <name evidence="8" type="ORF">VT98_10062</name>
</gene>